<feature type="domain" description="SKP1 component dimerisation" evidence="6">
    <location>
        <begin position="144"/>
        <end position="191"/>
    </location>
</feature>
<dbReference type="InterPro" id="IPR016073">
    <property type="entry name" value="Skp1_comp_POZ"/>
</dbReference>
<evidence type="ECO:0000256" key="5">
    <source>
        <dbReference type="SAM" id="MobiDB-lite"/>
    </source>
</evidence>
<accession>A0AA41SHC9</accession>
<dbReference type="InterPro" id="IPR011333">
    <property type="entry name" value="SKP1/BTB/POZ_sf"/>
</dbReference>
<dbReference type="Gene3D" id="3.30.710.10">
    <property type="entry name" value="Potassium Channel Kv1.1, Chain A"/>
    <property type="match status" value="1"/>
</dbReference>
<dbReference type="GO" id="GO:0006511">
    <property type="term" value="P:ubiquitin-dependent protein catabolic process"/>
    <property type="evidence" value="ECO:0007669"/>
    <property type="project" value="InterPro"/>
</dbReference>
<dbReference type="GO" id="GO:0016567">
    <property type="term" value="P:protein ubiquitination"/>
    <property type="evidence" value="ECO:0007669"/>
    <property type="project" value="UniProtKB-UniRule"/>
</dbReference>
<evidence type="ECO:0000256" key="1">
    <source>
        <dbReference type="ARBA" id="ARBA00004906"/>
    </source>
</evidence>
<dbReference type="Pfam" id="PF01466">
    <property type="entry name" value="Skp1"/>
    <property type="match status" value="1"/>
</dbReference>
<evidence type="ECO:0000313" key="8">
    <source>
        <dbReference type="EMBL" id="MCL7034553.1"/>
    </source>
</evidence>
<protein>
    <recommendedName>
        <fullName evidence="4">SKP1-like protein</fullName>
    </recommendedName>
</protein>
<evidence type="ECO:0000256" key="4">
    <source>
        <dbReference type="PIRNR" id="PIRNR028729"/>
    </source>
</evidence>
<evidence type="ECO:0000256" key="2">
    <source>
        <dbReference type="ARBA" id="ARBA00009993"/>
    </source>
</evidence>
<dbReference type="Proteomes" id="UP001177140">
    <property type="component" value="Unassembled WGS sequence"/>
</dbReference>
<dbReference type="GO" id="GO:0009867">
    <property type="term" value="P:jasmonic acid mediated signaling pathway"/>
    <property type="evidence" value="ECO:0007669"/>
    <property type="project" value="UniProtKB-ARBA"/>
</dbReference>
<dbReference type="CDD" id="cd18322">
    <property type="entry name" value="BTB_POZ_SKP1"/>
    <property type="match status" value="1"/>
</dbReference>
<evidence type="ECO:0000256" key="3">
    <source>
        <dbReference type="ARBA" id="ARBA00022786"/>
    </source>
</evidence>
<evidence type="ECO:0000259" key="7">
    <source>
        <dbReference type="Pfam" id="PF03931"/>
    </source>
</evidence>
<comment type="subunit">
    <text evidence="4">Part of a SCF (SKP1-cullin-F-box) protein ligase complex.</text>
</comment>
<dbReference type="InterPro" id="IPR001232">
    <property type="entry name" value="SKP1-like"/>
</dbReference>
<feature type="domain" description="SKP1 component POZ" evidence="7">
    <location>
        <begin position="50"/>
        <end position="107"/>
    </location>
</feature>
<keyword evidence="3 4" id="KW-0833">Ubl conjugation pathway</keyword>
<dbReference type="InterPro" id="IPR016897">
    <property type="entry name" value="SKP1"/>
</dbReference>
<organism evidence="8 9">
    <name type="scientific">Papaver nudicaule</name>
    <name type="common">Iceland poppy</name>
    <dbReference type="NCBI Taxonomy" id="74823"/>
    <lineage>
        <taxon>Eukaryota</taxon>
        <taxon>Viridiplantae</taxon>
        <taxon>Streptophyta</taxon>
        <taxon>Embryophyta</taxon>
        <taxon>Tracheophyta</taxon>
        <taxon>Spermatophyta</taxon>
        <taxon>Magnoliopsida</taxon>
        <taxon>Ranunculales</taxon>
        <taxon>Papaveraceae</taxon>
        <taxon>Papaveroideae</taxon>
        <taxon>Papaver</taxon>
    </lineage>
</organism>
<feature type="compositionally biased region" description="Polar residues" evidence="5">
    <location>
        <begin position="1"/>
        <end position="18"/>
    </location>
</feature>
<feature type="region of interest" description="Disordered" evidence="5">
    <location>
        <begin position="1"/>
        <end position="40"/>
    </location>
</feature>
<dbReference type="PIRSF" id="PIRSF028729">
    <property type="entry name" value="E3_ubiquit_lig_SCF_Skp"/>
    <property type="match status" value="1"/>
</dbReference>
<comment type="function">
    <text evidence="4">Involved in ubiquitination and subsequent proteasomal degradation of target proteins. Together with CUL1, RBX1 and a F-box protein, it forms a SCF E3 ubiquitin ligase complex. The functional specificity of this complex depends on the type of F-box protein. In the SCF complex, it serves as an adapter that links the F-box protein to CUL1.</text>
</comment>
<dbReference type="InterPro" id="IPR036296">
    <property type="entry name" value="SKP1-like_dim_sf"/>
</dbReference>
<name>A0AA41SHC9_PAPNU</name>
<dbReference type="SUPFAM" id="SSF81382">
    <property type="entry name" value="Skp1 dimerisation domain-like"/>
    <property type="match status" value="1"/>
</dbReference>
<comment type="caution">
    <text evidence="8">The sequence shown here is derived from an EMBL/GenBank/DDBJ whole genome shotgun (WGS) entry which is preliminary data.</text>
</comment>
<comment type="similarity">
    <text evidence="2 4">Belongs to the SKP1 family.</text>
</comment>
<dbReference type="InterPro" id="IPR016072">
    <property type="entry name" value="Skp1_comp_dimer"/>
</dbReference>
<feature type="compositionally biased region" description="Low complexity" evidence="5">
    <location>
        <begin position="19"/>
        <end position="40"/>
    </location>
</feature>
<evidence type="ECO:0000259" key="6">
    <source>
        <dbReference type="Pfam" id="PF01466"/>
    </source>
</evidence>
<dbReference type="SUPFAM" id="SSF54695">
    <property type="entry name" value="POZ domain"/>
    <property type="match status" value="1"/>
</dbReference>
<comment type="pathway">
    <text evidence="1 4">Protein modification; protein ubiquitination.</text>
</comment>
<proteinExistence type="inferred from homology"/>
<reference evidence="8" key="1">
    <citation type="submission" date="2022-03" db="EMBL/GenBank/DDBJ databases">
        <title>A functionally conserved STORR gene fusion in Papaver species that diverged 16.8 million years ago.</title>
        <authorList>
            <person name="Catania T."/>
        </authorList>
    </citation>
    <scope>NUCLEOTIDE SEQUENCE</scope>
    <source>
        <strain evidence="8">S-191538</strain>
    </source>
</reference>
<keyword evidence="9" id="KW-1185">Reference proteome</keyword>
<sequence length="194" mass="21365">MASSAEDSKLVNQQTYAPETTTEAAAASSTTTEAAASSSTTTEVAASKKIIILRSSDNETFEVEESAALLSETVKHMIEDDCAENGIPLPNVSGKILGLVSEFLVAHGEKKGDELTNWQKEYIKGMDRNTLFDVILAANYLSIKDLLDITCQAVADYIKDMKVEDVRKEFNIENDFSPEEEKALREENAWAFQE</sequence>
<evidence type="ECO:0000313" key="9">
    <source>
        <dbReference type="Proteomes" id="UP001177140"/>
    </source>
</evidence>
<dbReference type="AlphaFoldDB" id="A0AA41SHC9"/>
<dbReference type="EMBL" id="JAJJMA010146793">
    <property type="protein sequence ID" value="MCL7034553.1"/>
    <property type="molecule type" value="Genomic_DNA"/>
</dbReference>
<gene>
    <name evidence="8" type="ORF">MKW94_008654</name>
</gene>
<dbReference type="SMART" id="SM00512">
    <property type="entry name" value="Skp1"/>
    <property type="match status" value="1"/>
</dbReference>
<dbReference type="Pfam" id="PF03931">
    <property type="entry name" value="Skp1_POZ"/>
    <property type="match status" value="1"/>
</dbReference>
<dbReference type="PANTHER" id="PTHR11165">
    <property type="entry name" value="SKP1"/>
    <property type="match status" value="1"/>
</dbReference>